<accession>A0A0C4DZQ0</accession>
<evidence type="ECO:0000313" key="6">
    <source>
        <dbReference type="Proteomes" id="UP000011715"/>
    </source>
</evidence>
<evidence type="ECO:0000256" key="2">
    <source>
        <dbReference type="ARBA" id="ARBA00023270"/>
    </source>
</evidence>
<evidence type="ECO:0000313" key="4">
    <source>
        <dbReference type="EMBL" id="KLU86544.1"/>
    </source>
</evidence>
<reference evidence="5" key="5">
    <citation type="submission" date="2015-06" db="UniProtKB">
        <authorList>
            <consortium name="EnsemblFungi"/>
        </authorList>
    </citation>
    <scope>IDENTIFICATION</scope>
    <source>
        <strain evidence="5">ATCC 64411</strain>
    </source>
</reference>
<dbReference type="EnsemblFungi" id="MAPG_05556T0">
    <property type="protein sequence ID" value="MAPG_05556T0"/>
    <property type="gene ID" value="MAPG_05556"/>
</dbReference>
<feature type="compositionally biased region" description="Basic residues" evidence="3">
    <location>
        <begin position="219"/>
        <end position="236"/>
    </location>
</feature>
<feature type="compositionally biased region" description="Low complexity" evidence="3">
    <location>
        <begin position="285"/>
        <end position="304"/>
    </location>
</feature>
<dbReference type="Proteomes" id="UP000011715">
    <property type="component" value="Unassembled WGS sequence"/>
</dbReference>
<dbReference type="InterPro" id="IPR020624">
    <property type="entry name" value="Schiff_base-form_aldolases_CS"/>
</dbReference>
<organism evidence="5 6">
    <name type="scientific">Magnaporthiopsis poae (strain ATCC 64411 / 73-15)</name>
    <name type="common">Kentucky bluegrass fungus</name>
    <name type="synonym">Magnaporthe poae</name>
    <dbReference type="NCBI Taxonomy" id="644358"/>
    <lineage>
        <taxon>Eukaryota</taxon>
        <taxon>Fungi</taxon>
        <taxon>Dikarya</taxon>
        <taxon>Ascomycota</taxon>
        <taxon>Pezizomycotina</taxon>
        <taxon>Sordariomycetes</taxon>
        <taxon>Sordariomycetidae</taxon>
        <taxon>Magnaporthales</taxon>
        <taxon>Magnaporthaceae</taxon>
        <taxon>Magnaporthiopsis</taxon>
    </lineage>
</organism>
<sequence>MVAAPPASGIYPPVPTFFASRKAANYNDYAAPVDVDAQVAHALYLARAGIHGLVVLGSTGEAVHMTRQERTSVLSGVRRGLDREGFKDYPLIAGTASPERRRGGRAAARRPRLGRLPVRPVSGARLLCRRREPGRDSPLVHGRGRPVPHSRHDLPLPGRVQQRQGRRLDVRHAFRPSKHRRLQAVVRRPARPHRDRAEPGREQEQVCRLYGPGVAAVARRGRGRRGRHRRRRRVFPKGRLAPLQAGEPGAAVRRRGRRAQASAVPRRRTLHEADPPGHHRRQGGRRAPAGVRRPGRDPPAAAGRLPRRRRRMGAVEAVGGRAAGY</sequence>
<dbReference type="EMBL" id="GL876969">
    <property type="protein sequence ID" value="KLU86544.1"/>
    <property type="molecule type" value="Genomic_DNA"/>
</dbReference>
<proteinExistence type="predicted"/>
<reference evidence="4" key="2">
    <citation type="submission" date="2010-05" db="EMBL/GenBank/DDBJ databases">
        <title>The Genome Sequence of Magnaporthe poae strain ATCC 64411.</title>
        <authorList>
            <consortium name="The Broad Institute Genome Sequencing Platform"/>
            <consortium name="Broad Institute Genome Sequencing Center for Infectious Disease"/>
            <person name="Ma L.-J."/>
            <person name="Dead R."/>
            <person name="Young S."/>
            <person name="Zeng Q."/>
            <person name="Koehrsen M."/>
            <person name="Alvarado L."/>
            <person name="Berlin A."/>
            <person name="Chapman S.B."/>
            <person name="Chen Z."/>
            <person name="Freedman E."/>
            <person name="Gellesch M."/>
            <person name="Goldberg J."/>
            <person name="Griggs A."/>
            <person name="Gujja S."/>
            <person name="Heilman E.R."/>
            <person name="Heiman D."/>
            <person name="Hepburn T."/>
            <person name="Howarth C."/>
            <person name="Jen D."/>
            <person name="Larson L."/>
            <person name="Mehta T."/>
            <person name="Neiman D."/>
            <person name="Pearson M."/>
            <person name="Roberts A."/>
            <person name="Saif S."/>
            <person name="Shea T."/>
            <person name="Shenoy N."/>
            <person name="Sisk P."/>
            <person name="Stolte C."/>
            <person name="Sykes S."/>
            <person name="Walk T."/>
            <person name="White J."/>
            <person name="Yandava C."/>
            <person name="Haas B."/>
            <person name="Nusbaum C."/>
            <person name="Birren B."/>
        </authorList>
    </citation>
    <scope>NUCLEOTIDE SEQUENCE</scope>
    <source>
        <strain evidence="4">ATCC 64411</strain>
    </source>
</reference>
<feature type="compositionally biased region" description="Basic and acidic residues" evidence="3">
    <location>
        <begin position="195"/>
        <end position="205"/>
    </location>
</feature>
<feature type="compositionally biased region" description="Low complexity" evidence="3">
    <location>
        <begin position="314"/>
        <end position="325"/>
    </location>
</feature>
<feature type="region of interest" description="Disordered" evidence="3">
    <location>
        <begin position="219"/>
        <end position="325"/>
    </location>
</feature>
<dbReference type="PANTHER" id="PTHR12128">
    <property type="entry name" value="DIHYDRODIPICOLINATE SYNTHASE"/>
    <property type="match status" value="1"/>
</dbReference>
<evidence type="ECO:0000313" key="5">
    <source>
        <dbReference type="EnsemblFungi" id="MAPG_05556T0"/>
    </source>
</evidence>
<feature type="region of interest" description="Disordered" evidence="3">
    <location>
        <begin position="185"/>
        <end position="205"/>
    </location>
</feature>
<reference evidence="5" key="4">
    <citation type="journal article" date="2015" name="G3 (Bethesda)">
        <title>Genome sequences of three phytopathogenic species of the Magnaporthaceae family of fungi.</title>
        <authorList>
            <person name="Okagaki L.H."/>
            <person name="Nunes C.C."/>
            <person name="Sailsbery J."/>
            <person name="Clay B."/>
            <person name="Brown D."/>
            <person name="John T."/>
            <person name="Oh Y."/>
            <person name="Young N."/>
            <person name="Fitzgerald M."/>
            <person name="Haas B.J."/>
            <person name="Zeng Q."/>
            <person name="Young S."/>
            <person name="Adiconis X."/>
            <person name="Fan L."/>
            <person name="Levin J.Z."/>
            <person name="Mitchell T.K."/>
            <person name="Okubara P.A."/>
            <person name="Farman M.L."/>
            <person name="Kohn L.M."/>
            <person name="Birren B."/>
            <person name="Ma L.-J."/>
            <person name="Dean R.A."/>
        </authorList>
    </citation>
    <scope>NUCLEOTIDE SEQUENCE</scope>
    <source>
        <strain evidence="5">ATCC 64411 / 73-15</strain>
    </source>
</reference>
<keyword evidence="6" id="KW-1185">Reference proteome</keyword>
<evidence type="ECO:0000256" key="1">
    <source>
        <dbReference type="ARBA" id="ARBA00023239"/>
    </source>
</evidence>
<dbReference type="AlphaFoldDB" id="A0A0C4DZQ0"/>
<gene>
    <name evidence="4" type="ORF">MAPG_05556</name>
</gene>
<dbReference type="STRING" id="644358.A0A0C4DZQ0"/>
<evidence type="ECO:0000256" key="3">
    <source>
        <dbReference type="SAM" id="MobiDB-lite"/>
    </source>
</evidence>
<dbReference type="SUPFAM" id="SSF51569">
    <property type="entry name" value="Aldolase"/>
    <property type="match status" value="1"/>
</dbReference>
<dbReference type="Gene3D" id="3.20.20.70">
    <property type="entry name" value="Aldolase class I"/>
    <property type="match status" value="1"/>
</dbReference>
<feature type="compositionally biased region" description="Basic residues" evidence="3">
    <location>
        <begin position="185"/>
        <end position="194"/>
    </location>
</feature>
<dbReference type="OrthoDB" id="191315at2759"/>
<feature type="region of interest" description="Disordered" evidence="3">
    <location>
        <begin position="131"/>
        <end position="165"/>
    </location>
</feature>
<dbReference type="PROSITE" id="PS00665">
    <property type="entry name" value="DHDPS_1"/>
    <property type="match status" value="1"/>
</dbReference>
<dbReference type="InterPro" id="IPR002220">
    <property type="entry name" value="DapA-like"/>
</dbReference>
<dbReference type="EMBL" id="ADBL01001326">
    <property type="status" value="NOT_ANNOTATED_CDS"/>
    <property type="molecule type" value="Genomic_DNA"/>
</dbReference>
<reference evidence="4" key="3">
    <citation type="submission" date="2011-03" db="EMBL/GenBank/DDBJ databases">
        <title>Annotation of Magnaporthe poae ATCC 64411.</title>
        <authorList>
            <person name="Ma L.-J."/>
            <person name="Dead R."/>
            <person name="Young S.K."/>
            <person name="Zeng Q."/>
            <person name="Gargeya S."/>
            <person name="Fitzgerald M."/>
            <person name="Haas B."/>
            <person name="Abouelleil A."/>
            <person name="Alvarado L."/>
            <person name="Arachchi H.M."/>
            <person name="Berlin A."/>
            <person name="Brown A."/>
            <person name="Chapman S.B."/>
            <person name="Chen Z."/>
            <person name="Dunbar C."/>
            <person name="Freedman E."/>
            <person name="Gearin G."/>
            <person name="Gellesch M."/>
            <person name="Goldberg J."/>
            <person name="Griggs A."/>
            <person name="Gujja S."/>
            <person name="Heiman D."/>
            <person name="Howarth C."/>
            <person name="Larson L."/>
            <person name="Lui A."/>
            <person name="MacDonald P.J.P."/>
            <person name="Mehta T."/>
            <person name="Montmayeur A."/>
            <person name="Murphy C."/>
            <person name="Neiman D."/>
            <person name="Pearson M."/>
            <person name="Priest M."/>
            <person name="Roberts A."/>
            <person name="Saif S."/>
            <person name="Shea T."/>
            <person name="Shenoy N."/>
            <person name="Sisk P."/>
            <person name="Stolte C."/>
            <person name="Sykes S."/>
            <person name="Yandava C."/>
            <person name="Wortman J."/>
            <person name="Nusbaum C."/>
            <person name="Birren B."/>
        </authorList>
    </citation>
    <scope>NUCLEOTIDE SEQUENCE</scope>
    <source>
        <strain evidence="4">ATCC 64411</strain>
    </source>
</reference>
<dbReference type="PANTHER" id="PTHR12128:SF68">
    <property type="entry name" value="DIHYDRODIPICOLINATE SYNTHETASE"/>
    <property type="match status" value="1"/>
</dbReference>
<dbReference type="GO" id="GO:0008840">
    <property type="term" value="F:4-hydroxy-tetrahydrodipicolinate synthase activity"/>
    <property type="evidence" value="ECO:0007669"/>
    <property type="project" value="TreeGrafter"/>
</dbReference>
<dbReference type="VEuPathDB" id="FungiDB:MAPG_05556"/>
<dbReference type="eggNOG" id="ENOG502RFPT">
    <property type="taxonomic scope" value="Eukaryota"/>
</dbReference>
<name>A0A0C4DZQ0_MAGP6</name>
<keyword evidence="2" id="KW-0704">Schiff base</keyword>
<protein>
    <submittedName>
        <fullName evidence="4">Dihydrodipicolinate synthase</fullName>
    </submittedName>
</protein>
<dbReference type="OMA" id="GRDIGWD"/>
<dbReference type="InterPro" id="IPR013785">
    <property type="entry name" value="Aldolase_TIM"/>
</dbReference>
<reference evidence="6" key="1">
    <citation type="submission" date="2010-05" db="EMBL/GenBank/DDBJ databases">
        <title>The genome sequence of Magnaporthe poae strain ATCC 64411.</title>
        <authorList>
            <person name="Ma L.-J."/>
            <person name="Dead R."/>
            <person name="Young S."/>
            <person name="Zeng Q."/>
            <person name="Koehrsen M."/>
            <person name="Alvarado L."/>
            <person name="Berlin A."/>
            <person name="Chapman S.B."/>
            <person name="Chen Z."/>
            <person name="Freedman E."/>
            <person name="Gellesch M."/>
            <person name="Goldberg J."/>
            <person name="Griggs A."/>
            <person name="Gujja S."/>
            <person name="Heilman E.R."/>
            <person name="Heiman D."/>
            <person name="Hepburn T."/>
            <person name="Howarth C."/>
            <person name="Jen D."/>
            <person name="Larson L."/>
            <person name="Mehta T."/>
            <person name="Neiman D."/>
            <person name="Pearson M."/>
            <person name="Roberts A."/>
            <person name="Saif S."/>
            <person name="Shea T."/>
            <person name="Shenoy N."/>
            <person name="Sisk P."/>
            <person name="Stolte C."/>
            <person name="Sykes S."/>
            <person name="Walk T."/>
            <person name="White J."/>
            <person name="Yandava C."/>
            <person name="Haas B."/>
            <person name="Nusbaum C."/>
            <person name="Birren B."/>
        </authorList>
    </citation>
    <scope>NUCLEOTIDE SEQUENCE [LARGE SCALE GENOMIC DNA]</scope>
    <source>
        <strain evidence="6">ATCC 64411 / 73-15</strain>
    </source>
</reference>
<keyword evidence="1" id="KW-0456">Lyase</keyword>